<dbReference type="InterPro" id="IPR052348">
    <property type="entry name" value="Metallopeptidase_M50B"/>
</dbReference>
<keyword evidence="10 13" id="KW-1133">Transmembrane helix</keyword>
<evidence type="ECO:0000259" key="14">
    <source>
        <dbReference type="Pfam" id="PF02163"/>
    </source>
</evidence>
<organism evidence="15 16">
    <name type="scientific">Aerophototrophica crusticola</name>
    <dbReference type="NCBI Taxonomy" id="1709002"/>
    <lineage>
        <taxon>Bacteria</taxon>
        <taxon>Pseudomonadati</taxon>
        <taxon>Pseudomonadota</taxon>
        <taxon>Alphaproteobacteria</taxon>
        <taxon>Rhodospirillales</taxon>
        <taxon>Rhodospirillaceae</taxon>
        <taxon>Aerophototrophica</taxon>
    </lineage>
</organism>
<name>A0A858R5Q2_9PROT</name>
<reference evidence="15" key="1">
    <citation type="submission" date="2020-04" db="EMBL/GenBank/DDBJ databases">
        <title>A desert anoxygenic phototrophic bacterium fixes CO2 using RubisCO under aerobic conditions.</title>
        <authorList>
            <person name="Tang K."/>
        </authorList>
    </citation>
    <scope>NUCLEOTIDE SEQUENCE [LARGE SCALE GENOMIC DNA]</scope>
    <source>
        <strain evidence="15">MIMtkB3</strain>
    </source>
</reference>
<evidence type="ECO:0000256" key="7">
    <source>
        <dbReference type="ARBA" id="ARBA00022723"/>
    </source>
</evidence>
<proteinExistence type="inferred from homology"/>
<evidence type="ECO:0000256" key="5">
    <source>
        <dbReference type="ARBA" id="ARBA00022670"/>
    </source>
</evidence>
<dbReference type="KEGG" id="acru:HHL28_06805"/>
<dbReference type="GO" id="GO:0005886">
    <property type="term" value="C:plasma membrane"/>
    <property type="evidence" value="ECO:0007669"/>
    <property type="project" value="UniProtKB-SubCell"/>
</dbReference>
<dbReference type="GO" id="GO:0008237">
    <property type="term" value="F:metallopeptidase activity"/>
    <property type="evidence" value="ECO:0007669"/>
    <property type="project" value="UniProtKB-KW"/>
</dbReference>
<keyword evidence="16" id="KW-1185">Reference proteome</keyword>
<dbReference type="GO" id="GO:0006508">
    <property type="term" value="P:proteolysis"/>
    <property type="evidence" value="ECO:0007669"/>
    <property type="project" value="UniProtKB-KW"/>
</dbReference>
<dbReference type="EMBL" id="CP051775">
    <property type="protein sequence ID" value="QJE72839.1"/>
    <property type="molecule type" value="Genomic_DNA"/>
</dbReference>
<feature type="transmembrane region" description="Helical" evidence="13">
    <location>
        <begin position="58"/>
        <end position="77"/>
    </location>
</feature>
<evidence type="ECO:0000256" key="1">
    <source>
        <dbReference type="ARBA" id="ARBA00001947"/>
    </source>
</evidence>
<evidence type="ECO:0000256" key="13">
    <source>
        <dbReference type="SAM" id="Phobius"/>
    </source>
</evidence>
<evidence type="ECO:0000256" key="9">
    <source>
        <dbReference type="ARBA" id="ARBA00022833"/>
    </source>
</evidence>
<accession>A0A858R5Q2</accession>
<sequence>MDEISGFIQALTVVLLPGLVAITFHEAAHGYVAKRFGDNTAYMLGRVTFNPLKHIDPFGTIILPLIMFFTTGFLFGWAKPVPVDFRNLRDPKRDMIWVALAGPGVNIFLALMSAFLLHTVPLMPEAAQEWFHQNLLFSVQINVLLAVFNMLPLPPLDGGRVVTGILPGRLSYQFASIERYGMLILLAAVFLVPFTAQQLGYSFNPLFYVLLPPMDFITDLIVRVAGLT</sequence>
<evidence type="ECO:0000256" key="12">
    <source>
        <dbReference type="ARBA" id="ARBA00023136"/>
    </source>
</evidence>
<dbReference type="InterPro" id="IPR044537">
    <property type="entry name" value="Rip2-like"/>
</dbReference>
<evidence type="ECO:0000256" key="3">
    <source>
        <dbReference type="ARBA" id="ARBA00007931"/>
    </source>
</evidence>
<evidence type="ECO:0000256" key="2">
    <source>
        <dbReference type="ARBA" id="ARBA00004651"/>
    </source>
</evidence>
<dbReference type="CDD" id="cd06158">
    <property type="entry name" value="S2P-M50_like_1"/>
    <property type="match status" value="1"/>
</dbReference>
<feature type="transmembrane region" description="Helical" evidence="13">
    <location>
        <begin position="130"/>
        <end position="151"/>
    </location>
</feature>
<keyword evidence="12 13" id="KW-0472">Membrane</keyword>
<dbReference type="PANTHER" id="PTHR35864">
    <property type="entry name" value="ZINC METALLOPROTEASE MJ0611-RELATED"/>
    <property type="match status" value="1"/>
</dbReference>
<keyword evidence="6 13" id="KW-0812">Transmembrane</keyword>
<dbReference type="PANTHER" id="PTHR35864:SF1">
    <property type="entry name" value="ZINC METALLOPROTEASE YWHC-RELATED"/>
    <property type="match status" value="1"/>
</dbReference>
<comment type="cofactor">
    <cofactor evidence="1">
        <name>Zn(2+)</name>
        <dbReference type="ChEBI" id="CHEBI:29105"/>
    </cofactor>
</comment>
<comment type="subcellular location">
    <subcellularLocation>
        <location evidence="2">Cell membrane</location>
        <topology evidence="2">Multi-pass membrane protein</topology>
    </subcellularLocation>
</comment>
<feature type="domain" description="Peptidase M50" evidence="14">
    <location>
        <begin position="127"/>
        <end position="186"/>
    </location>
</feature>
<evidence type="ECO:0000256" key="4">
    <source>
        <dbReference type="ARBA" id="ARBA00022475"/>
    </source>
</evidence>
<gene>
    <name evidence="15" type="ORF">HHL28_06805</name>
</gene>
<dbReference type="GO" id="GO:0046872">
    <property type="term" value="F:metal ion binding"/>
    <property type="evidence" value="ECO:0007669"/>
    <property type="project" value="UniProtKB-KW"/>
</dbReference>
<comment type="similarity">
    <text evidence="3">Belongs to the peptidase M50B family.</text>
</comment>
<evidence type="ECO:0000313" key="16">
    <source>
        <dbReference type="Proteomes" id="UP000501891"/>
    </source>
</evidence>
<keyword evidence="8" id="KW-0378">Hydrolase</keyword>
<protein>
    <submittedName>
        <fullName evidence="15">Site-2 protease family protein</fullName>
    </submittedName>
</protein>
<evidence type="ECO:0000256" key="11">
    <source>
        <dbReference type="ARBA" id="ARBA00023049"/>
    </source>
</evidence>
<feature type="transmembrane region" description="Helical" evidence="13">
    <location>
        <begin position="7"/>
        <end position="25"/>
    </location>
</feature>
<evidence type="ECO:0000313" key="15">
    <source>
        <dbReference type="EMBL" id="QJE72839.1"/>
    </source>
</evidence>
<evidence type="ECO:0000256" key="8">
    <source>
        <dbReference type="ARBA" id="ARBA00022801"/>
    </source>
</evidence>
<dbReference type="AlphaFoldDB" id="A0A858R5Q2"/>
<evidence type="ECO:0000256" key="10">
    <source>
        <dbReference type="ARBA" id="ARBA00022989"/>
    </source>
</evidence>
<feature type="transmembrane region" description="Helical" evidence="13">
    <location>
        <begin position="97"/>
        <end position="118"/>
    </location>
</feature>
<keyword evidence="9" id="KW-0862">Zinc</keyword>
<dbReference type="InterPro" id="IPR008915">
    <property type="entry name" value="Peptidase_M50"/>
</dbReference>
<feature type="transmembrane region" description="Helical" evidence="13">
    <location>
        <begin position="180"/>
        <end position="200"/>
    </location>
</feature>
<keyword evidence="11" id="KW-0482">Metalloprotease</keyword>
<evidence type="ECO:0000256" key="6">
    <source>
        <dbReference type="ARBA" id="ARBA00022692"/>
    </source>
</evidence>
<dbReference type="Pfam" id="PF02163">
    <property type="entry name" value="Peptidase_M50"/>
    <property type="match status" value="1"/>
</dbReference>
<keyword evidence="7" id="KW-0479">Metal-binding</keyword>
<dbReference type="Proteomes" id="UP000501891">
    <property type="component" value="Chromosome"/>
</dbReference>
<keyword evidence="4" id="KW-1003">Cell membrane</keyword>
<keyword evidence="5 15" id="KW-0645">Protease</keyword>